<accession>A0A9D4HFG5</accession>
<reference evidence="2" key="2">
    <citation type="submission" date="2020-11" db="EMBL/GenBank/DDBJ databases">
        <authorList>
            <person name="McCartney M.A."/>
            <person name="Auch B."/>
            <person name="Kono T."/>
            <person name="Mallez S."/>
            <person name="Becker A."/>
            <person name="Gohl D.M."/>
            <person name="Silverstein K.A.T."/>
            <person name="Koren S."/>
            <person name="Bechman K.B."/>
            <person name="Herman A."/>
            <person name="Abrahante J.E."/>
            <person name="Garbe J."/>
        </authorList>
    </citation>
    <scope>NUCLEOTIDE SEQUENCE</scope>
    <source>
        <strain evidence="2">Duluth1</strain>
        <tissue evidence="2">Whole animal</tissue>
    </source>
</reference>
<comment type="caution">
    <text evidence="2">The sequence shown here is derived from an EMBL/GenBank/DDBJ whole genome shotgun (WGS) entry which is preliminary data.</text>
</comment>
<gene>
    <name evidence="2" type="ORF">DPMN_059965</name>
</gene>
<keyword evidence="1" id="KW-1133">Transmembrane helix</keyword>
<keyword evidence="3" id="KW-1185">Reference proteome</keyword>
<protein>
    <submittedName>
        <fullName evidence="2">Uncharacterized protein</fullName>
    </submittedName>
</protein>
<evidence type="ECO:0000313" key="3">
    <source>
        <dbReference type="Proteomes" id="UP000828390"/>
    </source>
</evidence>
<evidence type="ECO:0000313" key="2">
    <source>
        <dbReference type="EMBL" id="KAH3717185.1"/>
    </source>
</evidence>
<reference evidence="2" key="1">
    <citation type="journal article" date="2019" name="bioRxiv">
        <title>The Genome of the Zebra Mussel, Dreissena polymorpha: A Resource for Invasive Species Research.</title>
        <authorList>
            <person name="McCartney M.A."/>
            <person name="Auch B."/>
            <person name="Kono T."/>
            <person name="Mallez S."/>
            <person name="Zhang Y."/>
            <person name="Obille A."/>
            <person name="Becker A."/>
            <person name="Abrahante J.E."/>
            <person name="Garbe J."/>
            <person name="Badalamenti J.P."/>
            <person name="Herman A."/>
            <person name="Mangelson H."/>
            <person name="Liachko I."/>
            <person name="Sullivan S."/>
            <person name="Sone E.D."/>
            <person name="Koren S."/>
            <person name="Silverstein K.A.T."/>
            <person name="Beckman K.B."/>
            <person name="Gohl D.M."/>
        </authorList>
    </citation>
    <scope>NUCLEOTIDE SEQUENCE</scope>
    <source>
        <strain evidence="2">Duluth1</strain>
        <tissue evidence="2">Whole animal</tissue>
    </source>
</reference>
<proteinExistence type="predicted"/>
<evidence type="ECO:0000256" key="1">
    <source>
        <dbReference type="SAM" id="Phobius"/>
    </source>
</evidence>
<organism evidence="2 3">
    <name type="scientific">Dreissena polymorpha</name>
    <name type="common">Zebra mussel</name>
    <name type="synonym">Mytilus polymorpha</name>
    <dbReference type="NCBI Taxonomy" id="45954"/>
    <lineage>
        <taxon>Eukaryota</taxon>
        <taxon>Metazoa</taxon>
        <taxon>Spiralia</taxon>
        <taxon>Lophotrochozoa</taxon>
        <taxon>Mollusca</taxon>
        <taxon>Bivalvia</taxon>
        <taxon>Autobranchia</taxon>
        <taxon>Heteroconchia</taxon>
        <taxon>Euheterodonta</taxon>
        <taxon>Imparidentia</taxon>
        <taxon>Neoheterodontei</taxon>
        <taxon>Myida</taxon>
        <taxon>Dreissenoidea</taxon>
        <taxon>Dreissenidae</taxon>
        <taxon>Dreissena</taxon>
    </lineage>
</organism>
<dbReference type="AlphaFoldDB" id="A0A9D4HFG5"/>
<dbReference type="Proteomes" id="UP000828390">
    <property type="component" value="Unassembled WGS sequence"/>
</dbReference>
<keyword evidence="1" id="KW-0812">Transmembrane</keyword>
<name>A0A9D4HFG5_DREPO</name>
<dbReference type="EMBL" id="JAIWYP010000013">
    <property type="protein sequence ID" value="KAH3717185.1"/>
    <property type="molecule type" value="Genomic_DNA"/>
</dbReference>
<feature type="transmembrane region" description="Helical" evidence="1">
    <location>
        <begin position="30"/>
        <end position="53"/>
    </location>
</feature>
<keyword evidence="1" id="KW-0472">Membrane</keyword>
<sequence length="93" mass="10380">MEPGSKGCPSLTVNLSWDGVSTRRTENRRIAFWVSSMLVPHGWALVATIYGLMIDAGSEVQYVFKMLFPSFHDFLFICDESVLFELSVGRGSS</sequence>